<reference evidence="1 2" key="1">
    <citation type="submission" date="2019-12" db="EMBL/GenBank/DDBJ databases">
        <title>Complete genome sequence of Leuconostoc lactis strain AVN1 provides insights into metabolic potential.</title>
        <authorList>
            <person name="Besrour N."/>
            <person name="Najjari A."/>
            <person name="Fhoula I."/>
            <person name="Jaballah S."/>
            <person name="Klibi N."/>
            <person name="Ouzari H.I."/>
        </authorList>
    </citation>
    <scope>NUCLEOTIDE SEQUENCE [LARGE SCALE GENOMIC DNA]</scope>
    <source>
        <strain evidence="1 2">AVN1</strain>
    </source>
</reference>
<gene>
    <name evidence="1" type="ORF">GQS40_06355</name>
</gene>
<organism evidence="1 2">
    <name type="scientific">Leuconostoc lactis</name>
    <dbReference type="NCBI Taxonomy" id="1246"/>
    <lineage>
        <taxon>Bacteria</taxon>
        <taxon>Bacillati</taxon>
        <taxon>Bacillota</taxon>
        <taxon>Bacilli</taxon>
        <taxon>Lactobacillales</taxon>
        <taxon>Lactobacillaceae</taxon>
        <taxon>Leuconostoc</taxon>
    </lineage>
</organism>
<name>A0A6L7AC01_LEULA</name>
<dbReference type="EMBL" id="WSZI01000013">
    <property type="protein sequence ID" value="MWN21292.1"/>
    <property type="molecule type" value="Genomic_DNA"/>
</dbReference>
<evidence type="ECO:0000313" key="2">
    <source>
        <dbReference type="Proteomes" id="UP000478636"/>
    </source>
</evidence>
<dbReference type="AlphaFoldDB" id="A0A6L7AC01"/>
<evidence type="ECO:0000313" key="1">
    <source>
        <dbReference type="EMBL" id="MWN21292.1"/>
    </source>
</evidence>
<sequence>MTDEVIETINSLFLKKPNTIYEVRIVNEVYKHTVNMFFEWYRIGYATKSRQIARFNEMTRDQLDELVARIKKETKLTVVLDGF</sequence>
<accession>A0A6L7AC01</accession>
<comment type="caution">
    <text evidence="1">The sequence shown here is derived from an EMBL/GenBank/DDBJ whole genome shotgun (WGS) entry which is preliminary data.</text>
</comment>
<protein>
    <submittedName>
        <fullName evidence="1">Uncharacterized protein</fullName>
    </submittedName>
</protein>
<dbReference type="RefSeq" id="WP_029509810.1">
    <property type="nucleotide sequence ID" value="NZ_DAITWI010000002.1"/>
</dbReference>
<dbReference type="Proteomes" id="UP000478636">
    <property type="component" value="Unassembled WGS sequence"/>
</dbReference>
<proteinExistence type="predicted"/>